<keyword evidence="3" id="KW-1185">Reference proteome</keyword>
<name>A0ABU9QN89_9BURK</name>
<evidence type="ECO:0008006" key="4">
    <source>
        <dbReference type="Google" id="ProtNLM"/>
    </source>
</evidence>
<evidence type="ECO:0000313" key="3">
    <source>
        <dbReference type="Proteomes" id="UP001494588"/>
    </source>
</evidence>
<sequence length="226" mass="23836">MTVKVRKKTGANAATGANGTNGIGASEAARRESMALGARVAHSPALRAAGAVQPYVEHMFGPHTDIDAYSQRLASLAEDIIDGDMRGVERMLVAQANTLDMIFNQLARKAAHCEYLNQFQVNMAMALKAQAQSRATLEALAELKNPRAVAFVNQANIAHGPQQVNNHTKDGGAPPWHHARAEDSANPSNELLPDDHGTTLDAATAGAAGRSDPTLEAVGKFDGTAH</sequence>
<feature type="region of interest" description="Disordered" evidence="1">
    <location>
        <begin position="159"/>
        <end position="226"/>
    </location>
</feature>
<proteinExistence type="predicted"/>
<dbReference type="RefSeq" id="WP_233471967.1">
    <property type="nucleotide sequence ID" value="NZ_CAJHCS010000017.1"/>
</dbReference>
<feature type="region of interest" description="Disordered" evidence="1">
    <location>
        <begin position="1"/>
        <end position="25"/>
    </location>
</feature>
<dbReference type="EMBL" id="JAZHGC010000042">
    <property type="protein sequence ID" value="MEM5290913.1"/>
    <property type="molecule type" value="Genomic_DNA"/>
</dbReference>
<reference evidence="2 3" key="1">
    <citation type="submission" date="2024-01" db="EMBL/GenBank/DDBJ databases">
        <title>The diversity of rhizobia nodulating Mimosa spp. in eleven states of Brazil covering several biomes is determined by host plant, location, and edaphic factors.</title>
        <authorList>
            <person name="Rouws L."/>
            <person name="Barauna A."/>
            <person name="Beukes C."/>
            <person name="De Faria S.M."/>
            <person name="Gross E."/>
            <person name="Dos Reis Junior F.B."/>
            <person name="Simon M."/>
            <person name="Maluk M."/>
            <person name="Odee D.W."/>
            <person name="Kenicer G."/>
            <person name="Young J.P.W."/>
            <person name="Reis V.M."/>
            <person name="Zilli J."/>
            <person name="James E.K."/>
        </authorList>
    </citation>
    <scope>NUCLEOTIDE SEQUENCE [LARGE SCALE GENOMIC DNA]</scope>
    <source>
        <strain evidence="2 3">JPY77</strain>
    </source>
</reference>
<evidence type="ECO:0000256" key="1">
    <source>
        <dbReference type="SAM" id="MobiDB-lite"/>
    </source>
</evidence>
<feature type="compositionally biased region" description="Low complexity" evidence="1">
    <location>
        <begin position="199"/>
        <end position="209"/>
    </location>
</feature>
<dbReference type="Proteomes" id="UP001494588">
    <property type="component" value="Unassembled WGS sequence"/>
</dbReference>
<evidence type="ECO:0000313" key="2">
    <source>
        <dbReference type="EMBL" id="MEM5290913.1"/>
    </source>
</evidence>
<protein>
    <recommendedName>
        <fullName evidence="4">Phasin protein</fullName>
    </recommendedName>
</protein>
<comment type="caution">
    <text evidence="2">The sequence shown here is derived from an EMBL/GenBank/DDBJ whole genome shotgun (WGS) entry which is preliminary data.</text>
</comment>
<accession>A0ABU9QN89</accession>
<feature type="compositionally biased region" description="Low complexity" evidence="1">
    <location>
        <begin position="10"/>
        <end position="25"/>
    </location>
</feature>
<organism evidence="2 3">
    <name type="scientific">Paraburkholderia sabiae</name>
    <dbReference type="NCBI Taxonomy" id="273251"/>
    <lineage>
        <taxon>Bacteria</taxon>
        <taxon>Pseudomonadati</taxon>
        <taxon>Pseudomonadota</taxon>
        <taxon>Betaproteobacteria</taxon>
        <taxon>Burkholderiales</taxon>
        <taxon>Burkholderiaceae</taxon>
        <taxon>Paraburkholderia</taxon>
    </lineage>
</organism>
<gene>
    <name evidence="2" type="ORF">V4C55_34870</name>
</gene>